<dbReference type="Proteomes" id="UP000193553">
    <property type="component" value="Unassembled WGS sequence"/>
</dbReference>
<dbReference type="AlphaFoldDB" id="A0A1X3GP85"/>
<reference evidence="1 2" key="1">
    <citation type="submission" date="2017-03" db="EMBL/GenBank/DDBJ databases">
        <title>Whole genome sequences of fourteen strains of Bradyrhizobium canariense and one strain of Bradyrhizobium japonicum isolated from Lupinus (Papilionoideae: Genisteae) species in Algeria.</title>
        <authorList>
            <person name="Crovadore J."/>
            <person name="Chekireb D."/>
            <person name="Brachmann A."/>
            <person name="Chablais R."/>
            <person name="Cochard B."/>
            <person name="Lefort F."/>
        </authorList>
    </citation>
    <scope>NUCLEOTIDE SEQUENCE [LARGE SCALE GENOMIC DNA]</scope>
    <source>
        <strain evidence="1 2">UBMA195</strain>
    </source>
</reference>
<proteinExistence type="predicted"/>
<gene>
    <name evidence="1" type="ORF">BSZ18_23260</name>
</gene>
<sequence length="1219" mass="135523">MTDEGVFERLATAVLRKTDPIYALVSHPGVNADGKTVKSPVDGIAFVPGAVPPHMIVIHHTITAAKDLDGKWLHDPAMVKTRAKGGKPTEPAGDVTKTAAIVADERTRTPDLKATLVLTSNQDPGQDIVRDVHAAGASAGLAIDIWPRSRIADFLDNDPNGQWLRRQHLGIEQERISESLLRELSATSLEAAAPPDDPAAWVERELDRVLAGSDERALFLIADSGSGKSVACYKRLRKNLDDGGYSLVLGDDDVAGSATLDQALETALKRLHPALAPGAGGAARQLGTSAQPLVITVEDINRAGRASLLIERIARWSEGAAAGSDGWQIICPVWPQVLSSLSDDSRKRVSTKAVLAPPLSKHEGALAVQRRRSSQGRTISEFDAGAISEALGHDPLLIALHDPDSAPTADHTIGQFIESSLQRLSAARQEYSPAEYRKALRNTAKSILQRRQLDPEWLNLLGWPEVVGDLAALRQLVQQGEIIRVSGPSSGERLAFRHDRVREWLLADGFGDLLAREQSAKNLVSDPFFAEVIGLALATGFLAMDHIPSVVDANPLAGFCALRHMHNPSQTPQRDVIDAVTKWLDSNDTDGRARRYFKWEAARMLAECEGPHVLPIAEKLREHSWNGLRARFRNGDLMGGIGLCLHTELGTRVAGFEEFLEHVKRRYGQVLIHALADFLRRPGLSDQERVGALRLAGHLREPELASVVKACWDGDPDRGTILEEYLWALAECAADASEAENLLKPACDLWASLPDKSDEEHTPSPRIRVIEFGVRWAFQRKIPEAAIPYLIERAKSDELKWPITFLFEGIDHPDSIEFMVREIARREAELESSGKFSLFSSHVTRDFTRRQDETGQAMSERTRSRLAPLWRNESEDKHLRKSALRFWSATTDHGDLDLLRNVPQSDPLFDQVLWQRIHRRDHTAVPALLEKLRTDRTGYWWQLGRDYWTDEMTDALDAALARRSKPAAPSGEAEPKGDGPDWILSEMVMNLPASQAETILVRYWPNLSNSDYYVQAALFFATPMLLAAVADAVRQSSAPKDLFRYLSMRAGRTRGKNGQRTGFYQVKQIEALLPYLDYLSDSDIHGLWDTCNKHGWYAFRRQHIDGRLSEEWQKREYLSEASAIEHLDNAVKQTHPWIDHWLDQCIEAGWSRDQILDLVARWCAGNKSIQALEILASAVIHTGARANTALMDMTAAEPAQEAVAIRNDTLYAVMRKTLI</sequence>
<protein>
    <submittedName>
        <fullName evidence="1">Uncharacterized protein</fullName>
    </submittedName>
</protein>
<dbReference type="EMBL" id="NAFI01000180">
    <property type="protein sequence ID" value="OSJ06078.1"/>
    <property type="molecule type" value="Genomic_DNA"/>
</dbReference>
<accession>A0A1X3GP85</accession>
<organism evidence="1 2">
    <name type="scientific">Bradyrhizobium canariense</name>
    <dbReference type="NCBI Taxonomy" id="255045"/>
    <lineage>
        <taxon>Bacteria</taxon>
        <taxon>Pseudomonadati</taxon>
        <taxon>Pseudomonadota</taxon>
        <taxon>Alphaproteobacteria</taxon>
        <taxon>Hyphomicrobiales</taxon>
        <taxon>Nitrobacteraceae</taxon>
        <taxon>Bradyrhizobium</taxon>
    </lineage>
</organism>
<dbReference type="RefSeq" id="WP_085360219.1">
    <property type="nucleotide sequence ID" value="NZ_NAFD01000184.1"/>
</dbReference>
<evidence type="ECO:0000313" key="2">
    <source>
        <dbReference type="Proteomes" id="UP000193553"/>
    </source>
</evidence>
<name>A0A1X3GP85_9BRAD</name>
<comment type="caution">
    <text evidence="1">The sequence shown here is derived from an EMBL/GenBank/DDBJ whole genome shotgun (WGS) entry which is preliminary data.</text>
</comment>
<evidence type="ECO:0000313" key="1">
    <source>
        <dbReference type="EMBL" id="OSJ06078.1"/>
    </source>
</evidence>
<dbReference type="OrthoDB" id="7591679at2"/>